<evidence type="ECO:0000256" key="1">
    <source>
        <dbReference type="SAM" id="MobiDB-lite"/>
    </source>
</evidence>
<name>L9L588_TUPCH</name>
<sequence length="312" mass="32645">MLQSGMSRARRRMEPGQQERVSRLRSLAGVPLRQTGDSVTRPFGDFGRCTDVLVWAEGRIGSTGEVVQGTGDCGAGTCNPSLSHQGVLVGAPGKPAPAAGCLPGPWERRRSELRESVELSSARSSSPACLDATPCSGRYLHSRQMPGIVGGGQPLPQGEDKVTVRCGAIGRRTVTPAVLPGTSSPVTLTPTSACLILSDSHWLFGSQPRKPRLPQISSSQGSVTAPPQHADSSYPLVAGADTRQTCLVHPGAPLPGTEQASDTCRQEGSEQLSVRGPSWARAHREPGDPTATATLPKLEQTPVKPSDLASGL</sequence>
<feature type="region of interest" description="Disordered" evidence="1">
    <location>
        <begin position="208"/>
        <end position="235"/>
    </location>
</feature>
<dbReference type="Proteomes" id="UP000011518">
    <property type="component" value="Unassembled WGS sequence"/>
</dbReference>
<protein>
    <submittedName>
        <fullName evidence="2">Uncharacterized protein</fullName>
    </submittedName>
</protein>
<dbReference type="AlphaFoldDB" id="L9L588"/>
<proteinExistence type="predicted"/>
<evidence type="ECO:0000313" key="2">
    <source>
        <dbReference type="EMBL" id="ELW68557.1"/>
    </source>
</evidence>
<keyword evidence="3" id="KW-1185">Reference proteome</keyword>
<reference evidence="3" key="2">
    <citation type="journal article" date="2013" name="Nat. Commun.">
        <title>Genome of the Chinese tree shrew.</title>
        <authorList>
            <person name="Fan Y."/>
            <person name="Huang Z.Y."/>
            <person name="Cao C.C."/>
            <person name="Chen C.S."/>
            <person name="Chen Y.X."/>
            <person name="Fan D.D."/>
            <person name="He J."/>
            <person name="Hou H.L."/>
            <person name="Hu L."/>
            <person name="Hu X.T."/>
            <person name="Jiang X.T."/>
            <person name="Lai R."/>
            <person name="Lang Y.S."/>
            <person name="Liang B."/>
            <person name="Liao S.G."/>
            <person name="Mu D."/>
            <person name="Ma Y.Y."/>
            <person name="Niu Y.Y."/>
            <person name="Sun X.Q."/>
            <person name="Xia J.Q."/>
            <person name="Xiao J."/>
            <person name="Xiong Z.Q."/>
            <person name="Xu L."/>
            <person name="Yang L."/>
            <person name="Zhang Y."/>
            <person name="Zhao W."/>
            <person name="Zhao X.D."/>
            <person name="Zheng Y.T."/>
            <person name="Zhou J.M."/>
            <person name="Zhu Y.B."/>
            <person name="Zhang G.J."/>
            <person name="Wang J."/>
            <person name="Yao Y.G."/>
        </authorList>
    </citation>
    <scope>NUCLEOTIDE SEQUENCE [LARGE SCALE GENOMIC DNA]</scope>
</reference>
<feature type="region of interest" description="Disordered" evidence="1">
    <location>
        <begin position="247"/>
        <end position="312"/>
    </location>
</feature>
<accession>L9L588</accession>
<gene>
    <name evidence="2" type="ORF">TREES_T100008773</name>
</gene>
<dbReference type="EMBL" id="KB320563">
    <property type="protein sequence ID" value="ELW68557.1"/>
    <property type="molecule type" value="Genomic_DNA"/>
</dbReference>
<organism evidence="2 3">
    <name type="scientific">Tupaia chinensis</name>
    <name type="common">Chinese tree shrew</name>
    <name type="synonym">Tupaia belangeri chinensis</name>
    <dbReference type="NCBI Taxonomy" id="246437"/>
    <lineage>
        <taxon>Eukaryota</taxon>
        <taxon>Metazoa</taxon>
        <taxon>Chordata</taxon>
        <taxon>Craniata</taxon>
        <taxon>Vertebrata</taxon>
        <taxon>Euteleostomi</taxon>
        <taxon>Mammalia</taxon>
        <taxon>Eutheria</taxon>
        <taxon>Euarchontoglires</taxon>
        <taxon>Scandentia</taxon>
        <taxon>Tupaiidae</taxon>
        <taxon>Tupaia</taxon>
    </lineage>
</organism>
<evidence type="ECO:0000313" key="3">
    <source>
        <dbReference type="Proteomes" id="UP000011518"/>
    </source>
</evidence>
<dbReference type="InParanoid" id="L9L588"/>
<reference evidence="3" key="1">
    <citation type="submission" date="2012-07" db="EMBL/GenBank/DDBJ databases">
        <title>Genome of the Chinese tree shrew, a rising model animal genetically related to primates.</title>
        <authorList>
            <person name="Zhang G."/>
            <person name="Fan Y."/>
            <person name="Yao Y."/>
            <person name="Huang Z."/>
        </authorList>
    </citation>
    <scope>NUCLEOTIDE SEQUENCE [LARGE SCALE GENOMIC DNA]</scope>
</reference>
<feature type="compositionally biased region" description="Polar residues" evidence="1">
    <location>
        <begin position="215"/>
        <end position="225"/>
    </location>
</feature>
<feature type="region of interest" description="Disordered" evidence="1">
    <location>
        <begin position="1"/>
        <end position="26"/>
    </location>
</feature>